<feature type="region of interest" description="Disordered" evidence="1">
    <location>
        <begin position="88"/>
        <end position="143"/>
    </location>
</feature>
<sequence length="533" mass="58543">MKTDRFADIIRRKLDSIRPEFADEDWERMQATMQQAGLPQQLPTIPRQPFGGYATHLVAAGTIGTLFFLTTTLWQHYELKHLRETVQATHPSASGQQPGATEAPPAEVKPAMTPSDDRRPSGTTASATTPAERNEPAVASSDKRVVKRDTVYITRYVSVPAPASQSRPDVERRPAPRSERYATTDQPATPGASVESPAVQASQPTVNLPDRTARSPLTSDRGGQLGRNKGNRSDLVAAAPSGQRARNRQNAAGDYNPANPVSTPDRSGQSQPSRSASDADGAEPAVPTVSFERAASRPIRLDTVYWDELLARRAKRMRPARVTLAGGQSPIGRSIEPFLVHFRVGPGAEVAPKIINGGVYAELLGGKHLLVGAGLSVASYAGGTFLTDEDFYMRTHRDFRREYARGIDPRNQILNISTRTTRIQVPLYLGYRIPLSQTLSLLPTVGTNLNLQSNEQVTFYYRQPLRGGFDAASYRLPCRVDAFNNLTLATGLEWQHKHWAFQAGPVASMPTQNDRNWYKGASVGLRGRVFYQF</sequence>
<name>A0A6M5Y9J5_9BACT</name>
<evidence type="ECO:0000313" key="2">
    <source>
        <dbReference type="EMBL" id="QJW89883.1"/>
    </source>
</evidence>
<evidence type="ECO:0000313" key="3">
    <source>
        <dbReference type="Proteomes" id="UP000502756"/>
    </source>
</evidence>
<proteinExistence type="predicted"/>
<keyword evidence="3" id="KW-1185">Reference proteome</keyword>
<accession>A0A6M5Y9J5</accession>
<dbReference type="RefSeq" id="WP_171739727.1">
    <property type="nucleotide sequence ID" value="NZ_CP053435.1"/>
</dbReference>
<organism evidence="2 3">
    <name type="scientific">Spirosoma taeanense</name>
    <dbReference type="NCBI Taxonomy" id="2735870"/>
    <lineage>
        <taxon>Bacteria</taxon>
        <taxon>Pseudomonadati</taxon>
        <taxon>Bacteroidota</taxon>
        <taxon>Cytophagia</taxon>
        <taxon>Cytophagales</taxon>
        <taxon>Cytophagaceae</taxon>
        <taxon>Spirosoma</taxon>
    </lineage>
</organism>
<feature type="compositionally biased region" description="Basic and acidic residues" evidence="1">
    <location>
        <begin position="168"/>
        <end position="182"/>
    </location>
</feature>
<feature type="compositionally biased region" description="Low complexity" evidence="1">
    <location>
        <begin position="121"/>
        <end position="131"/>
    </location>
</feature>
<dbReference type="KEGG" id="stae:HNV11_11100"/>
<dbReference type="AlphaFoldDB" id="A0A6M5Y9J5"/>
<reference evidence="2 3" key="1">
    <citation type="submission" date="2020-05" db="EMBL/GenBank/DDBJ databases">
        <title>Genome sequencing of Spirosoma sp. TS118.</title>
        <authorList>
            <person name="Lee J.-H."/>
            <person name="Jeong S."/>
            <person name="Zhao L."/>
            <person name="Jung J.-H."/>
            <person name="Kim M.-K."/>
            <person name="Lim S."/>
        </authorList>
    </citation>
    <scope>NUCLEOTIDE SEQUENCE [LARGE SCALE GENOMIC DNA]</scope>
    <source>
        <strain evidence="2 3">TS118</strain>
    </source>
</reference>
<protein>
    <submittedName>
        <fullName evidence="2">Uncharacterized protein</fullName>
    </submittedName>
</protein>
<feature type="compositionally biased region" description="Polar residues" evidence="1">
    <location>
        <begin position="259"/>
        <end position="276"/>
    </location>
</feature>
<feature type="compositionally biased region" description="Polar residues" evidence="1">
    <location>
        <begin position="88"/>
        <end position="99"/>
    </location>
</feature>
<dbReference type="Proteomes" id="UP000502756">
    <property type="component" value="Chromosome"/>
</dbReference>
<evidence type="ECO:0000256" key="1">
    <source>
        <dbReference type="SAM" id="MobiDB-lite"/>
    </source>
</evidence>
<feature type="region of interest" description="Disordered" evidence="1">
    <location>
        <begin position="161"/>
        <end position="290"/>
    </location>
</feature>
<dbReference type="EMBL" id="CP053435">
    <property type="protein sequence ID" value="QJW89883.1"/>
    <property type="molecule type" value="Genomic_DNA"/>
</dbReference>
<gene>
    <name evidence="2" type="ORF">HNV11_11100</name>
</gene>